<feature type="signal peptide" evidence="1">
    <location>
        <begin position="1"/>
        <end position="30"/>
    </location>
</feature>
<evidence type="ECO:0000313" key="3">
    <source>
        <dbReference type="Proteomes" id="UP001500791"/>
    </source>
</evidence>
<protein>
    <recommendedName>
        <fullName evidence="4">Nucleoside 2-deoxyribosyltransferase</fullName>
    </recommendedName>
</protein>
<keyword evidence="3" id="KW-1185">Reference proteome</keyword>
<comment type="caution">
    <text evidence="2">The sequence shown here is derived from an EMBL/GenBank/DDBJ whole genome shotgun (WGS) entry which is preliminary data.</text>
</comment>
<evidence type="ECO:0000313" key="2">
    <source>
        <dbReference type="EMBL" id="GAA0392322.1"/>
    </source>
</evidence>
<dbReference type="Pfam" id="PF15891">
    <property type="entry name" value="Nuc_deoxyri_tr2"/>
    <property type="match status" value="1"/>
</dbReference>
<evidence type="ECO:0008006" key="4">
    <source>
        <dbReference type="Google" id="ProtNLM"/>
    </source>
</evidence>
<feature type="chain" id="PRO_5045903994" description="Nucleoside 2-deoxyribosyltransferase" evidence="1">
    <location>
        <begin position="31"/>
        <end position="194"/>
    </location>
</feature>
<reference evidence="3" key="1">
    <citation type="journal article" date="2019" name="Int. J. Syst. Evol. Microbiol.">
        <title>The Global Catalogue of Microorganisms (GCM) 10K type strain sequencing project: providing services to taxonomists for standard genome sequencing and annotation.</title>
        <authorList>
            <consortium name="The Broad Institute Genomics Platform"/>
            <consortium name="The Broad Institute Genome Sequencing Center for Infectious Disease"/>
            <person name="Wu L."/>
            <person name="Ma J."/>
        </authorList>
    </citation>
    <scope>NUCLEOTIDE SEQUENCE [LARGE SCALE GENOMIC DNA]</scope>
    <source>
        <strain evidence="3">JCM 13476</strain>
    </source>
</reference>
<proteinExistence type="predicted"/>
<dbReference type="Gene3D" id="3.40.50.450">
    <property type="match status" value="1"/>
</dbReference>
<dbReference type="InterPro" id="IPR039470">
    <property type="entry name" value="Nuc_deoxyri_tr2"/>
</dbReference>
<name>A0ABP3I792_9CAUL</name>
<accession>A0ABP3I792</accession>
<keyword evidence="1" id="KW-0732">Signal</keyword>
<dbReference type="RefSeq" id="WP_208380669.1">
    <property type="nucleotide sequence ID" value="NZ_BAAAEJ010000007.1"/>
</dbReference>
<gene>
    <name evidence="2" type="ORF">GCM10009093_18660</name>
</gene>
<sequence length="194" mass="21124">MATARLPMSRIFAALGVAACIGTMASAAHAEPLLVTSPTPLPLDNHMPRVFMGGSIDMGGAPDWQAAMTHALSDMDVVILNPRRPDWNPAWRPEADEPEFRRQVEWELAALEASDVIVMYFAPGTQSPISLLEMGLHARTGKLIVLAPDGFWRKGNVDITAQAYGVRQVQTMEELTAAVREALSEAATKGRFTR</sequence>
<evidence type="ECO:0000256" key="1">
    <source>
        <dbReference type="SAM" id="SignalP"/>
    </source>
</evidence>
<organism evidence="2 3">
    <name type="scientific">Brevundimonas terrae</name>
    <dbReference type="NCBI Taxonomy" id="363631"/>
    <lineage>
        <taxon>Bacteria</taxon>
        <taxon>Pseudomonadati</taxon>
        <taxon>Pseudomonadota</taxon>
        <taxon>Alphaproteobacteria</taxon>
        <taxon>Caulobacterales</taxon>
        <taxon>Caulobacteraceae</taxon>
        <taxon>Brevundimonas</taxon>
    </lineage>
</organism>
<dbReference type="Proteomes" id="UP001500791">
    <property type="component" value="Unassembled WGS sequence"/>
</dbReference>
<dbReference type="EMBL" id="BAAAEJ010000007">
    <property type="protein sequence ID" value="GAA0392322.1"/>
    <property type="molecule type" value="Genomic_DNA"/>
</dbReference>